<dbReference type="AlphaFoldDB" id="A0AA88Q1V1"/>
<evidence type="ECO:0000256" key="1">
    <source>
        <dbReference type="SAM" id="MobiDB-lite"/>
    </source>
</evidence>
<protein>
    <submittedName>
        <fullName evidence="2">Uncharacterized protein</fullName>
    </submittedName>
</protein>
<feature type="compositionally biased region" description="Acidic residues" evidence="1">
    <location>
        <begin position="251"/>
        <end position="261"/>
    </location>
</feature>
<proteinExistence type="predicted"/>
<dbReference type="Proteomes" id="UP001187343">
    <property type="component" value="Unassembled WGS sequence"/>
</dbReference>
<evidence type="ECO:0000313" key="3">
    <source>
        <dbReference type="Proteomes" id="UP001187343"/>
    </source>
</evidence>
<sequence>MSNEAVSSVRMLHMLWNIPHLCKVCSHCKKEQPQKQRLKKKLERFDKKREEWVVGHKKNHNIASIKDEAIVMLEKLHAIGYKPVLLLGKETKKKENKCEILTPRCTLSSFAQDYLQKIGSFYEYLCEGWNQDSSGNDEELITLHLTPCDPLENTSNLEEVRTTQVEETRNMLVEQISTMEGQETIMEGQVDQEPIMEGQVEQMSTTVEQETIMEGQVDQEPIMEGQVEQMSTTVEQETIMEEKMSTTVEQVEQETTTEEQIEQMNTMERQGN</sequence>
<dbReference type="EMBL" id="JAUYZG010000010">
    <property type="protein sequence ID" value="KAK2896637.1"/>
    <property type="molecule type" value="Genomic_DNA"/>
</dbReference>
<keyword evidence="3" id="KW-1185">Reference proteome</keyword>
<evidence type="ECO:0000313" key="2">
    <source>
        <dbReference type="EMBL" id="KAK2896637.1"/>
    </source>
</evidence>
<comment type="caution">
    <text evidence="2">The sequence shown here is derived from an EMBL/GenBank/DDBJ whole genome shotgun (WGS) entry which is preliminary data.</text>
</comment>
<feature type="compositionally biased region" description="Low complexity" evidence="1">
    <location>
        <begin position="262"/>
        <end position="272"/>
    </location>
</feature>
<gene>
    <name evidence="2" type="ORF">Q8A67_011125</name>
</gene>
<organism evidence="2 3">
    <name type="scientific">Cirrhinus molitorella</name>
    <name type="common">mud carp</name>
    <dbReference type="NCBI Taxonomy" id="172907"/>
    <lineage>
        <taxon>Eukaryota</taxon>
        <taxon>Metazoa</taxon>
        <taxon>Chordata</taxon>
        <taxon>Craniata</taxon>
        <taxon>Vertebrata</taxon>
        <taxon>Euteleostomi</taxon>
        <taxon>Actinopterygii</taxon>
        <taxon>Neopterygii</taxon>
        <taxon>Teleostei</taxon>
        <taxon>Ostariophysi</taxon>
        <taxon>Cypriniformes</taxon>
        <taxon>Cyprinidae</taxon>
        <taxon>Labeoninae</taxon>
        <taxon>Labeonini</taxon>
        <taxon>Cirrhinus</taxon>
    </lineage>
</organism>
<reference evidence="2" key="1">
    <citation type="submission" date="2023-08" db="EMBL/GenBank/DDBJ databases">
        <title>Chromosome-level Genome Assembly of mud carp (Cirrhinus molitorella).</title>
        <authorList>
            <person name="Liu H."/>
        </authorList>
    </citation>
    <scope>NUCLEOTIDE SEQUENCE</scope>
    <source>
        <strain evidence="2">Prfri</strain>
        <tissue evidence="2">Muscle</tissue>
    </source>
</reference>
<name>A0AA88Q1V1_9TELE</name>
<accession>A0AA88Q1V1</accession>
<feature type="region of interest" description="Disordered" evidence="1">
    <location>
        <begin position="243"/>
        <end position="272"/>
    </location>
</feature>